<dbReference type="SUPFAM" id="SSF55729">
    <property type="entry name" value="Acyl-CoA N-acyltransferases (Nat)"/>
    <property type="match status" value="1"/>
</dbReference>
<dbReference type="InterPro" id="IPR000182">
    <property type="entry name" value="GNAT_dom"/>
</dbReference>
<feature type="domain" description="N-acetyltransferase" evidence="1">
    <location>
        <begin position="3"/>
        <end position="159"/>
    </location>
</feature>
<dbReference type="PANTHER" id="PTHR43328:SF1">
    <property type="entry name" value="N-ACETYLTRANSFERASE DOMAIN-CONTAINING PROTEIN"/>
    <property type="match status" value="1"/>
</dbReference>
<dbReference type="PROSITE" id="PS51186">
    <property type="entry name" value="GNAT"/>
    <property type="match status" value="1"/>
</dbReference>
<dbReference type="InterPro" id="IPR016181">
    <property type="entry name" value="Acyl_CoA_acyltransferase"/>
</dbReference>
<dbReference type="Pfam" id="PF13302">
    <property type="entry name" value="Acetyltransf_3"/>
    <property type="match status" value="1"/>
</dbReference>
<protein>
    <submittedName>
        <fullName evidence="2">GNAT family N-acetyltransferase</fullName>
    </submittedName>
</protein>
<reference evidence="2" key="1">
    <citation type="submission" date="2022-01" db="EMBL/GenBank/DDBJ databases">
        <title>Whole genome-based taxonomy of the Shewanellaceae.</title>
        <authorList>
            <person name="Martin-Rodriguez A.J."/>
        </authorList>
    </citation>
    <scope>NUCLEOTIDE SEQUENCE</scope>
    <source>
        <strain evidence="2">DSM 23803</strain>
    </source>
</reference>
<dbReference type="EMBL" id="JAKILJ010000066">
    <property type="protein sequence ID" value="MCL1107531.1"/>
    <property type="molecule type" value="Genomic_DNA"/>
</dbReference>
<dbReference type="RefSeq" id="WP_188926966.1">
    <property type="nucleotide sequence ID" value="NZ_BMQI01000067.1"/>
</dbReference>
<evidence type="ECO:0000313" key="3">
    <source>
        <dbReference type="Proteomes" id="UP001139408"/>
    </source>
</evidence>
<dbReference type="Proteomes" id="UP001139408">
    <property type="component" value="Unassembled WGS sequence"/>
</dbReference>
<proteinExistence type="predicted"/>
<comment type="caution">
    <text evidence="2">The sequence shown here is derived from an EMBL/GenBank/DDBJ whole genome shotgun (WGS) entry which is preliminary data.</text>
</comment>
<dbReference type="PANTHER" id="PTHR43328">
    <property type="entry name" value="ACETYLTRANSFERASE-RELATED"/>
    <property type="match status" value="1"/>
</dbReference>
<accession>A0A9X2CFL7</accession>
<evidence type="ECO:0000313" key="2">
    <source>
        <dbReference type="EMBL" id="MCL1107531.1"/>
    </source>
</evidence>
<dbReference type="Gene3D" id="3.40.630.30">
    <property type="match status" value="1"/>
</dbReference>
<gene>
    <name evidence="2" type="ORF">L2749_20160</name>
</gene>
<name>A0A9X2CFL7_9GAMM</name>
<keyword evidence="3" id="KW-1185">Reference proteome</keyword>
<sequence>MNIYLKDVSERDLSLLFEFQNDPIANNMADVPARERAAFYQHWRQNIFANDQAIAIGIWHDNILVGHLVSWINDELATENEPEVRLIGYWIGRKYWGKGIATQALNLFLQQYITSPVYAYIDLQNQGSLKVAQANGFVDVTAQYSSLFTKDNLLIFKRDNVTS</sequence>
<dbReference type="AlphaFoldDB" id="A0A9X2CFL7"/>
<evidence type="ECO:0000259" key="1">
    <source>
        <dbReference type="PROSITE" id="PS51186"/>
    </source>
</evidence>
<organism evidence="2 3">
    <name type="scientific">Shewanella algicola</name>
    <dbReference type="NCBI Taxonomy" id="640633"/>
    <lineage>
        <taxon>Bacteria</taxon>
        <taxon>Pseudomonadati</taxon>
        <taxon>Pseudomonadota</taxon>
        <taxon>Gammaproteobacteria</taxon>
        <taxon>Alteromonadales</taxon>
        <taxon>Shewanellaceae</taxon>
        <taxon>Shewanella</taxon>
    </lineage>
</organism>
<dbReference type="GO" id="GO:0016747">
    <property type="term" value="F:acyltransferase activity, transferring groups other than amino-acyl groups"/>
    <property type="evidence" value="ECO:0007669"/>
    <property type="project" value="InterPro"/>
</dbReference>